<gene>
    <name evidence="3" type="ORF">ARD30_07085</name>
</gene>
<evidence type="ECO:0000256" key="1">
    <source>
        <dbReference type="SAM" id="MobiDB-lite"/>
    </source>
</evidence>
<feature type="chain" id="PRO_5006205423" description="Peptidase inhibitor I78 family protein" evidence="2">
    <location>
        <begin position="26"/>
        <end position="117"/>
    </location>
</feature>
<feature type="compositionally biased region" description="Gly residues" evidence="1">
    <location>
        <begin position="28"/>
        <end position="42"/>
    </location>
</feature>
<evidence type="ECO:0008006" key="5">
    <source>
        <dbReference type="Google" id="ProtNLM"/>
    </source>
</evidence>
<keyword evidence="2" id="KW-0732">Signal</keyword>
<comment type="caution">
    <text evidence="3">The sequence shown here is derived from an EMBL/GenBank/DDBJ whole genome shotgun (WGS) entry which is preliminary data.</text>
</comment>
<organism evidence="3 4">
    <name type="scientific">Bosea thiooxidans</name>
    <dbReference type="NCBI Taxonomy" id="53254"/>
    <lineage>
        <taxon>Bacteria</taxon>
        <taxon>Pseudomonadati</taxon>
        <taxon>Pseudomonadota</taxon>
        <taxon>Alphaproteobacteria</taxon>
        <taxon>Hyphomicrobiales</taxon>
        <taxon>Boseaceae</taxon>
        <taxon>Bosea</taxon>
    </lineage>
</organism>
<accession>A0A0Q3LY02</accession>
<reference evidence="3 4" key="1">
    <citation type="submission" date="2015-10" db="EMBL/GenBank/DDBJ databases">
        <title>Draft genome of Bosea thiooxidans.</title>
        <authorList>
            <person name="Wang X."/>
        </authorList>
    </citation>
    <scope>NUCLEOTIDE SEQUENCE [LARGE SCALE GENOMIC DNA]</scope>
    <source>
        <strain evidence="3 4">CGMCC 9174</strain>
    </source>
</reference>
<evidence type="ECO:0000313" key="4">
    <source>
        <dbReference type="Proteomes" id="UP000051562"/>
    </source>
</evidence>
<evidence type="ECO:0000313" key="3">
    <source>
        <dbReference type="EMBL" id="KQK28297.1"/>
    </source>
</evidence>
<name>A0A0Q3LY02_9HYPH</name>
<keyword evidence="4" id="KW-1185">Reference proteome</keyword>
<dbReference type="AlphaFoldDB" id="A0A0Q3LY02"/>
<feature type="region of interest" description="Disordered" evidence="1">
    <location>
        <begin position="26"/>
        <end position="48"/>
    </location>
</feature>
<sequence length="117" mass="12146">MLMLTKLRIIGCVVATLALPGAALAQQAGGGGGGGGQGGDAGGSDNSIIELRLQDHERAQAKRMRAANNGCTPGAACKERPRPAQPIIENADDCGGEFRTVRDRNGHVIRRVCHFNG</sequence>
<dbReference type="EMBL" id="LMAR01000078">
    <property type="protein sequence ID" value="KQK28297.1"/>
    <property type="molecule type" value="Genomic_DNA"/>
</dbReference>
<proteinExistence type="predicted"/>
<dbReference type="STRING" id="53254.SAMN05660750_04459"/>
<protein>
    <recommendedName>
        <fullName evidence="5">Peptidase inhibitor I78 family protein</fullName>
    </recommendedName>
</protein>
<feature type="signal peptide" evidence="2">
    <location>
        <begin position="1"/>
        <end position="25"/>
    </location>
</feature>
<dbReference type="Proteomes" id="UP000051562">
    <property type="component" value="Unassembled WGS sequence"/>
</dbReference>
<evidence type="ECO:0000256" key="2">
    <source>
        <dbReference type="SAM" id="SignalP"/>
    </source>
</evidence>